<evidence type="ECO:0000313" key="7">
    <source>
        <dbReference type="EMBL" id="KAL3696364.1"/>
    </source>
</evidence>
<evidence type="ECO:0000256" key="4">
    <source>
        <dbReference type="ARBA" id="ARBA00023004"/>
    </source>
</evidence>
<evidence type="ECO:0000313" key="8">
    <source>
        <dbReference type="Proteomes" id="UP001633002"/>
    </source>
</evidence>
<gene>
    <name evidence="7" type="ORF">R1sor_010440</name>
</gene>
<feature type="binding site" evidence="5">
    <location>
        <position position="335"/>
    </location>
    <ligand>
        <name>Fe cation</name>
        <dbReference type="ChEBI" id="CHEBI:24875"/>
        <note>catalytic</note>
    </ligand>
</feature>
<evidence type="ECO:0000256" key="5">
    <source>
        <dbReference type="PIRSR" id="PIRSR604294-1"/>
    </source>
</evidence>
<dbReference type="GO" id="GO:0046872">
    <property type="term" value="F:metal ion binding"/>
    <property type="evidence" value="ECO:0007669"/>
    <property type="project" value="UniProtKB-KW"/>
</dbReference>
<keyword evidence="3" id="KW-0223">Dioxygenase</keyword>
<feature type="binding site" evidence="5">
    <location>
        <position position="449"/>
    </location>
    <ligand>
        <name>Fe cation</name>
        <dbReference type="ChEBI" id="CHEBI:24875"/>
        <note>catalytic</note>
    </ligand>
</feature>
<accession>A0ABD3I457</accession>
<sequence>MDAEKRGGGKIKDTAIRNVTMLGLQSSSSARAFAATSNDFTAFGEKSIKPQQPAVSLKAVRSPRKESLKHRRMVKCQSTSTPTPVDSKTKTPEQAKTRIRVLDSSSSSLQEWIKPKNTRAKRRNIFQQMLARALDHIEQTIVRRIESQVPLPSTADPEVQLEGNFSPVEESPVQHELEVVGNLPKSLKGVYMRNGANPRFQPEGGHHFFDGDGMIHAVRFKDGIVSHCSRFTRTYRLQVEEQEGRPLFPKAIGELHGHGGVARLALYFARSLAGIVDPTQGLGVANAGLVYHNGRLLAMSEDDQPYLVRIREDGDLETVERFDFDGQHRKSMIAHPKIDPETGDLFALSYNPLMPPHLYVFRIGADGRKAPEVAISLPEATMMHDFAITRRFVVIPDQQVVFKMTEMLRGGSPVIFNPEKTCRYGLLPKYDLDESRIQWIDVPDCFCFHLWNAWEEGDEVVVLGSCMTPADAIFNESDKPLRSLLSEIRLNTKTGRSSRRVLAETNLEAGQLNRSYVGRKNRYLYMAIAEPWPKISGIAKVDLQADGGVPVVTKHVYDEGSYGAEPVFVPRDPSDPMAAEDDGYLLTFKHNERTGRSELLVLDARKPSLDLLATVKLPSRVPYGFHGTFVSESDLGRQTWAESRMIGR</sequence>
<keyword evidence="2 5" id="KW-0479">Metal-binding</keyword>
<dbReference type="Pfam" id="PF03055">
    <property type="entry name" value="RPE65"/>
    <property type="match status" value="1"/>
</dbReference>
<feature type="binding site" evidence="5">
    <location>
        <position position="626"/>
    </location>
    <ligand>
        <name>Fe cation</name>
        <dbReference type="ChEBI" id="CHEBI:24875"/>
        <note>catalytic</note>
    </ligand>
</feature>
<evidence type="ECO:0000256" key="1">
    <source>
        <dbReference type="ARBA" id="ARBA00006787"/>
    </source>
</evidence>
<feature type="compositionally biased region" description="Polar residues" evidence="6">
    <location>
        <begin position="76"/>
        <end position="86"/>
    </location>
</feature>
<keyword evidence="3" id="KW-0560">Oxidoreductase</keyword>
<comment type="similarity">
    <text evidence="1">Belongs to the carotenoid oxygenase family.</text>
</comment>
<feature type="region of interest" description="Disordered" evidence="6">
    <location>
        <begin position="59"/>
        <end position="97"/>
    </location>
</feature>
<keyword evidence="4 5" id="KW-0408">Iron</keyword>
<evidence type="ECO:0000256" key="2">
    <source>
        <dbReference type="ARBA" id="ARBA00022723"/>
    </source>
</evidence>
<comment type="caution">
    <text evidence="7">The sequence shown here is derived from an EMBL/GenBank/DDBJ whole genome shotgun (WGS) entry which is preliminary data.</text>
</comment>
<evidence type="ECO:0000256" key="3">
    <source>
        <dbReference type="ARBA" id="ARBA00022964"/>
    </source>
</evidence>
<evidence type="ECO:0000256" key="6">
    <source>
        <dbReference type="SAM" id="MobiDB-lite"/>
    </source>
</evidence>
<proteinExistence type="inferred from homology"/>
<name>A0ABD3I457_9MARC</name>
<dbReference type="GO" id="GO:0051213">
    <property type="term" value="F:dioxygenase activity"/>
    <property type="evidence" value="ECO:0007669"/>
    <property type="project" value="UniProtKB-KW"/>
</dbReference>
<organism evidence="7 8">
    <name type="scientific">Riccia sorocarpa</name>
    <dbReference type="NCBI Taxonomy" id="122646"/>
    <lineage>
        <taxon>Eukaryota</taxon>
        <taxon>Viridiplantae</taxon>
        <taxon>Streptophyta</taxon>
        <taxon>Embryophyta</taxon>
        <taxon>Marchantiophyta</taxon>
        <taxon>Marchantiopsida</taxon>
        <taxon>Marchantiidae</taxon>
        <taxon>Marchantiales</taxon>
        <taxon>Ricciaceae</taxon>
        <taxon>Riccia</taxon>
    </lineage>
</organism>
<dbReference type="Proteomes" id="UP001633002">
    <property type="component" value="Unassembled WGS sequence"/>
</dbReference>
<keyword evidence="8" id="KW-1185">Reference proteome</keyword>
<dbReference type="EMBL" id="JBJQOH010000002">
    <property type="protein sequence ID" value="KAL3696364.1"/>
    <property type="molecule type" value="Genomic_DNA"/>
</dbReference>
<dbReference type="AlphaFoldDB" id="A0ABD3I457"/>
<evidence type="ECO:0008006" key="9">
    <source>
        <dbReference type="Google" id="ProtNLM"/>
    </source>
</evidence>
<protein>
    <recommendedName>
        <fullName evidence="9">9-cis-epoxycarotenoid dioxygenase</fullName>
    </recommendedName>
</protein>
<dbReference type="InterPro" id="IPR004294">
    <property type="entry name" value="Carotenoid_Oase"/>
</dbReference>
<feature type="binding site" evidence="5">
    <location>
        <position position="384"/>
    </location>
    <ligand>
        <name>Fe cation</name>
        <dbReference type="ChEBI" id="CHEBI:24875"/>
        <note>catalytic</note>
    </ligand>
</feature>
<dbReference type="PANTHER" id="PTHR10543:SF97">
    <property type="entry name" value="9-CIS-EPOXYCAROTENOID DIOXYGENASE NCED4, CHLOROPLASTIC"/>
    <property type="match status" value="1"/>
</dbReference>
<reference evidence="7 8" key="1">
    <citation type="submission" date="2024-09" db="EMBL/GenBank/DDBJ databases">
        <title>Chromosome-scale assembly of Riccia sorocarpa.</title>
        <authorList>
            <person name="Paukszto L."/>
        </authorList>
    </citation>
    <scope>NUCLEOTIDE SEQUENCE [LARGE SCALE GENOMIC DNA]</scope>
    <source>
        <strain evidence="7">LP-2024</strain>
        <tissue evidence="7">Aerial parts of the thallus</tissue>
    </source>
</reference>
<comment type="cofactor">
    <cofactor evidence="5">
        <name>Fe(2+)</name>
        <dbReference type="ChEBI" id="CHEBI:29033"/>
    </cofactor>
    <text evidence="5">Binds 1 Fe(2+) ion per subunit.</text>
</comment>
<dbReference type="PANTHER" id="PTHR10543">
    <property type="entry name" value="BETA-CAROTENE DIOXYGENASE"/>
    <property type="match status" value="1"/>
</dbReference>
<feature type="compositionally biased region" description="Basic and acidic residues" evidence="6">
    <location>
        <begin position="87"/>
        <end position="96"/>
    </location>
</feature>